<dbReference type="EMBL" id="JDSS02000031">
    <property type="protein sequence ID" value="KFB67325.1"/>
    <property type="molecule type" value="Genomic_DNA"/>
</dbReference>
<dbReference type="STRING" id="1457154.CAPSK01_003443"/>
<evidence type="ECO:0000313" key="1">
    <source>
        <dbReference type="EMBL" id="KFB67325.1"/>
    </source>
</evidence>
<evidence type="ECO:0000313" key="2">
    <source>
        <dbReference type="Proteomes" id="UP000019812"/>
    </source>
</evidence>
<sequence length="301" mass="32125">MPEFEAVDSLIAEDVGGFRQQRFEFRLLEDARIGNILGNQPEIAGRLFDKALRCQIPQRELVWVVGETVVLRIGVVEDATDEVFPEGVSFGCWQVVVAGDGEGVDTAAGAGAGEAAGLVAAKEAEQEGAGPGGVLFFRSSSVARVTIEQDFTHGDRIRACDPRDVGDLATGPAVDGLIIPEQVGNQILRDSIRSDLHLVRCDGGAVTQLILHIAIGANERRHGAPADVGFGGAAQPEHSRVGTRYAFIFEQVGEPGVDFPVADLLGRRLIALEGENVEFAGSEGDHDQLAFLMSWRTRAVS</sequence>
<organism evidence="1 2">
    <name type="scientific">Candidatus Accumulibacter vicinus</name>
    <dbReference type="NCBI Taxonomy" id="2954382"/>
    <lineage>
        <taxon>Bacteria</taxon>
        <taxon>Pseudomonadati</taxon>
        <taxon>Pseudomonadota</taxon>
        <taxon>Betaproteobacteria</taxon>
        <taxon>Candidatus Accumulibacter</taxon>
    </lineage>
</organism>
<dbReference type="Proteomes" id="UP000019812">
    <property type="component" value="Unassembled WGS sequence"/>
</dbReference>
<dbReference type="AlphaFoldDB" id="A0A084XXY1"/>
<accession>A0A084XXY1</accession>
<protein>
    <submittedName>
        <fullName evidence="1">Uncharacterized protein</fullName>
    </submittedName>
</protein>
<gene>
    <name evidence="1" type="ORF">CAPSK01_003443</name>
</gene>
<comment type="caution">
    <text evidence="1">The sequence shown here is derived from an EMBL/GenBank/DDBJ whole genome shotgun (WGS) entry which is preliminary data.</text>
</comment>
<proteinExistence type="predicted"/>
<reference evidence="1 2" key="1">
    <citation type="submission" date="2014-07" db="EMBL/GenBank/DDBJ databases">
        <title>Expanding our view of genomic diversity in Candidatus Accumulibacter clades.</title>
        <authorList>
            <person name="Skennerton C.T."/>
            <person name="Barr J.J."/>
            <person name="Slater F.R."/>
            <person name="Bond P.L."/>
            <person name="Tyson G.W."/>
        </authorList>
    </citation>
    <scope>NUCLEOTIDE SEQUENCE [LARGE SCALE GENOMIC DNA]</scope>
    <source>
        <strain evidence="2">SK-01</strain>
    </source>
</reference>
<name>A0A084XXY1_9PROT</name>